<proteinExistence type="predicted"/>
<reference evidence="1" key="1">
    <citation type="submission" date="2023-04" db="EMBL/GenBank/DDBJ databases">
        <title>Draft Genome sequencing of Naganishia species isolated from polar environments using Oxford Nanopore Technology.</title>
        <authorList>
            <person name="Leo P."/>
            <person name="Venkateswaran K."/>
        </authorList>
    </citation>
    <scope>NUCLEOTIDE SEQUENCE</scope>
    <source>
        <strain evidence="1">MNA-CCFEE 5262</strain>
    </source>
</reference>
<gene>
    <name evidence="1" type="ORF">QFC20_006899</name>
</gene>
<name>A0ACC2V727_9TREE</name>
<organism evidence="1 2">
    <name type="scientific">Naganishia adeliensis</name>
    <dbReference type="NCBI Taxonomy" id="92952"/>
    <lineage>
        <taxon>Eukaryota</taxon>
        <taxon>Fungi</taxon>
        <taxon>Dikarya</taxon>
        <taxon>Basidiomycota</taxon>
        <taxon>Agaricomycotina</taxon>
        <taxon>Tremellomycetes</taxon>
        <taxon>Filobasidiales</taxon>
        <taxon>Filobasidiaceae</taxon>
        <taxon>Naganishia</taxon>
    </lineage>
</organism>
<dbReference type="EMBL" id="JASBWS010000138">
    <property type="protein sequence ID" value="KAJ9094397.1"/>
    <property type="molecule type" value="Genomic_DNA"/>
</dbReference>
<dbReference type="Proteomes" id="UP001230649">
    <property type="component" value="Unassembled WGS sequence"/>
</dbReference>
<evidence type="ECO:0000313" key="1">
    <source>
        <dbReference type="EMBL" id="KAJ9094397.1"/>
    </source>
</evidence>
<protein>
    <submittedName>
        <fullName evidence="1">Uncharacterized protein</fullName>
    </submittedName>
</protein>
<keyword evidence="2" id="KW-1185">Reference proteome</keyword>
<accession>A0ACC2V727</accession>
<sequence length="523" mass="57165">MAQQTPLPGYEEEMKQELKHVEYGAKVSHVDLHEAAASGHLATDLYGHVPVTIDKAASDRLARKIDWHIVPIVALQYLFAFIDRANIGNARLAGLEKDLKLVGYDYNILLSIRVLPVVFYVSYIVFEIPANLFTKWLGPGKAIPLYTTMFGVLSIGCGFVNTFGAALAVRFLLGLAEAGMLPGIAYYLSRWYTKDELAFRLALYIVCAPLAGAFGGLLASGILKLDGIGTVHTWQQIFLIEGIITTAIGIGAYLLMTDRPEVAKWLSQEEKDLAASRIKAEHVGSTTVLDKMNGRAIKQGIFAPTTLVIGLIFLLDNITVQGVAFFTPTIVRTIYPKKSTITQQLFTVPPYIVGAFFTVLFPYISMKIKRRGVIMLCSAPLMMFGYIIFLATENAKARYGAIFLIMAGAFSFGALCNAWAAMNVASDTARAAALGYVVMLGNCGGLISTWSFLPSDAPNYPKGNGLNLATSTTIAILTAGLLWFIRTNNKKRDAGKYDNYLNGVTPEESHKLGNNHPGFRYKP</sequence>
<evidence type="ECO:0000313" key="2">
    <source>
        <dbReference type="Proteomes" id="UP001230649"/>
    </source>
</evidence>
<comment type="caution">
    <text evidence="1">The sequence shown here is derived from an EMBL/GenBank/DDBJ whole genome shotgun (WGS) entry which is preliminary data.</text>
</comment>